<sequence>MCKPLVTSRRILKWNTRLLVTVLAGLQTSWFRTNGNPLFVRSVNSLKLCKKRPIPAVVTIPPPPVGNQNSTAELGGLNPSPSVPLTIQTPANSCDADGFTTVTRIKKNRAIKVQGRKKSVTVAGTSRAPRVTQKATGPVKDFLKQVDTSGSAKNTGSGFDFARAVQGVNHGRKSQLKPPAPANTGPAPPGLQSASVLTSNPRSPMDVDQARVNTSNSFAALDGIAGSISFDQSVGTGTRFSEMDVLASIKRTKLVEAHSDLYPPDPMCEDVPHSVLCNQFVADKPLGEGSSYRENLVCQLNREHIDGVRILPTSVLSSRIPRAAVIDDKDHGCSKRSYHIWT</sequence>
<reference evidence="1 2" key="2">
    <citation type="journal article" date="2022" name="Mol. Ecol. Resour.">
        <title>The genomes of chicory, endive, great burdock and yacon provide insights into Asteraceae paleo-polyploidization history and plant inulin production.</title>
        <authorList>
            <person name="Fan W."/>
            <person name="Wang S."/>
            <person name="Wang H."/>
            <person name="Wang A."/>
            <person name="Jiang F."/>
            <person name="Liu H."/>
            <person name="Zhao H."/>
            <person name="Xu D."/>
            <person name="Zhang Y."/>
        </authorList>
    </citation>
    <scope>NUCLEOTIDE SEQUENCE [LARGE SCALE GENOMIC DNA]</scope>
    <source>
        <strain evidence="2">cv. Yunnan</strain>
        <tissue evidence="1">Leaves</tissue>
    </source>
</reference>
<dbReference type="Proteomes" id="UP001056120">
    <property type="component" value="Linkage Group LG21"/>
</dbReference>
<comment type="caution">
    <text evidence="1">The sequence shown here is derived from an EMBL/GenBank/DDBJ whole genome shotgun (WGS) entry which is preliminary data.</text>
</comment>
<protein>
    <submittedName>
        <fullName evidence="1">Uncharacterized protein</fullName>
    </submittedName>
</protein>
<organism evidence="1 2">
    <name type="scientific">Smallanthus sonchifolius</name>
    <dbReference type="NCBI Taxonomy" id="185202"/>
    <lineage>
        <taxon>Eukaryota</taxon>
        <taxon>Viridiplantae</taxon>
        <taxon>Streptophyta</taxon>
        <taxon>Embryophyta</taxon>
        <taxon>Tracheophyta</taxon>
        <taxon>Spermatophyta</taxon>
        <taxon>Magnoliopsida</taxon>
        <taxon>eudicotyledons</taxon>
        <taxon>Gunneridae</taxon>
        <taxon>Pentapetalae</taxon>
        <taxon>asterids</taxon>
        <taxon>campanulids</taxon>
        <taxon>Asterales</taxon>
        <taxon>Asteraceae</taxon>
        <taxon>Asteroideae</taxon>
        <taxon>Heliantheae alliance</taxon>
        <taxon>Millerieae</taxon>
        <taxon>Smallanthus</taxon>
    </lineage>
</organism>
<name>A0ACB9CEU9_9ASTR</name>
<dbReference type="EMBL" id="CM042038">
    <property type="protein sequence ID" value="KAI3732786.1"/>
    <property type="molecule type" value="Genomic_DNA"/>
</dbReference>
<proteinExistence type="predicted"/>
<keyword evidence="2" id="KW-1185">Reference proteome</keyword>
<evidence type="ECO:0000313" key="1">
    <source>
        <dbReference type="EMBL" id="KAI3732786.1"/>
    </source>
</evidence>
<evidence type="ECO:0000313" key="2">
    <source>
        <dbReference type="Proteomes" id="UP001056120"/>
    </source>
</evidence>
<accession>A0ACB9CEU9</accession>
<gene>
    <name evidence="1" type="ORF">L1987_63994</name>
</gene>
<reference evidence="2" key="1">
    <citation type="journal article" date="2022" name="Mol. Ecol. Resour.">
        <title>The genomes of chicory, endive, great burdock and yacon provide insights into Asteraceae palaeo-polyploidization history and plant inulin production.</title>
        <authorList>
            <person name="Fan W."/>
            <person name="Wang S."/>
            <person name="Wang H."/>
            <person name="Wang A."/>
            <person name="Jiang F."/>
            <person name="Liu H."/>
            <person name="Zhao H."/>
            <person name="Xu D."/>
            <person name="Zhang Y."/>
        </authorList>
    </citation>
    <scope>NUCLEOTIDE SEQUENCE [LARGE SCALE GENOMIC DNA]</scope>
    <source>
        <strain evidence="2">cv. Yunnan</strain>
    </source>
</reference>